<name>A0A8J4GZK5_9CHLO</name>
<evidence type="ECO:0000313" key="3">
    <source>
        <dbReference type="Proteomes" id="UP000722791"/>
    </source>
</evidence>
<dbReference type="OrthoDB" id="547464at2759"/>
<reference evidence="2" key="1">
    <citation type="journal article" date="2021" name="Proc. Natl. Acad. Sci. U.S.A.">
        <title>Three genomes in the algal genus Volvox reveal the fate of a haploid sex-determining region after a transition to homothallism.</title>
        <authorList>
            <person name="Yamamoto K."/>
            <person name="Hamaji T."/>
            <person name="Kawai-Toyooka H."/>
            <person name="Matsuzaki R."/>
            <person name="Takahashi F."/>
            <person name="Nishimura Y."/>
            <person name="Kawachi M."/>
            <person name="Noguchi H."/>
            <person name="Minakuchi Y."/>
            <person name="Umen J.G."/>
            <person name="Toyoda A."/>
            <person name="Nozaki H."/>
        </authorList>
    </citation>
    <scope>NUCLEOTIDE SEQUENCE</scope>
    <source>
        <strain evidence="2">NIES-3785</strain>
        <strain evidence="1">NIES-3786</strain>
    </source>
</reference>
<dbReference type="EMBL" id="BNCQ01000081">
    <property type="protein sequence ID" value="GIM16616.1"/>
    <property type="molecule type" value="Genomic_DNA"/>
</dbReference>
<dbReference type="Proteomes" id="UP000722791">
    <property type="component" value="Unassembled WGS sequence"/>
</dbReference>
<dbReference type="EMBL" id="BNCP01000083">
    <property type="protein sequence ID" value="GIL92802.1"/>
    <property type="molecule type" value="Genomic_DNA"/>
</dbReference>
<dbReference type="AlphaFoldDB" id="A0A8J4GZK5"/>
<evidence type="ECO:0000313" key="1">
    <source>
        <dbReference type="EMBL" id="GIL92802.1"/>
    </source>
</evidence>
<evidence type="ECO:0000313" key="4">
    <source>
        <dbReference type="Proteomes" id="UP000747110"/>
    </source>
</evidence>
<comment type="caution">
    <text evidence="2">The sequence shown here is derived from an EMBL/GenBank/DDBJ whole genome shotgun (WGS) entry which is preliminary data.</text>
</comment>
<sequence length="161" mass="17131">MRVGAVVPQQHVVKHYCFAQGPFPSSSAAAVAAVAPPPALARIPRQNQDAAVVANVLAAVLVALRLHFVVWPSSEGKVHPLITPTPPAATETSLAAEAELAPTSSLGQMPGAGRFLHPLHTFPLPPPFQRQPNIPTEAAVEDDSSSGLYYQREQQQRLLLL</sequence>
<organism evidence="2 3">
    <name type="scientific">Volvox reticuliferus</name>
    <dbReference type="NCBI Taxonomy" id="1737510"/>
    <lineage>
        <taxon>Eukaryota</taxon>
        <taxon>Viridiplantae</taxon>
        <taxon>Chlorophyta</taxon>
        <taxon>core chlorophytes</taxon>
        <taxon>Chlorophyceae</taxon>
        <taxon>CS clade</taxon>
        <taxon>Chlamydomonadales</taxon>
        <taxon>Volvocaceae</taxon>
        <taxon>Volvox</taxon>
    </lineage>
</organism>
<protein>
    <submittedName>
        <fullName evidence="2">Uncharacterized protein</fullName>
    </submittedName>
</protein>
<dbReference type="Proteomes" id="UP000747110">
    <property type="component" value="Unassembled WGS sequence"/>
</dbReference>
<keyword evidence="4" id="KW-1185">Reference proteome</keyword>
<evidence type="ECO:0000313" key="2">
    <source>
        <dbReference type="EMBL" id="GIM16616.1"/>
    </source>
</evidence>
<gene>
    <name evidence="1" type="ORF">Vretifemale_20282</name>
    <name evidence="2" type="ORF">Vretimale_19226</name>
</gene>
<proteinExistence type="predicted"/>
<accession>A0A8J4GZK5</accession>